<comment type="caution">
    <text evidence="2">The sequence shown here is derived from an EMBL/GenBank/DDBJ whole genome shotgun (WGS) entry which is preliminary data.</text>
</comment>
<dbReference type="Proteomes" id="UP001151699">
    <property type="component" value="Chromosome C"/>
</dbReference>
<name>A0A9Q0MQW9_9DIPT</name>
<evidence type="ECO:0000313" key="2">
    <source>
        <dbReference type="EMBL" id="KAJ6635520.1"/>
    </source>
</evidence>
<proteinExistence type="predicted"/>
<evidence type="ECO:0000256" key="1">
    <source>
        <dbReference type="SAM" id="MobiDB-lite"/>
    </source>
</evidence>
<protein>
    <submittedName>
        <fullName evidence="2">Uncharacterized protein</fullName>
    </submittedName>
</protein>
<evidence type="ECO:0000313" key="3">
    <source>
        <dbReference type="Proteomes" id="UP001151699"/>
    </source>
</evidence>
<dbReference type="EMBL" id="WJQU01000004">
    <property type="protein sequence ID" value="KAJ6635520.1"/>
    <property type="molecule type" value="Genomic_DNA"/>
</dbReference>
<keyword evidence="3" id="KW-1185">Reference proteome</keyword>
<feature type="region of interest" description="Disordered" evidence="1">
    <location>
        <begin position="627"/>
        <end position="656"/>
    </location>
</feature>
<accession>A0A9Q0MQW9</accession>
<organism evidence="2 3">
    <name type="scientific">Pseudolycoriella hygida</name>
    <dbReference type="NCBI Taxonomy" id="35572"/>
    <lineage>
        <taxon>Eukaryota</taxon>
        <taxon>Metazoa</taxon>
        <taxon>Ecdysozoa</taxon>
        <taxon>Arthropoda</taxon>
        <taxon>Hexapoda</taxon>
        <taxon>Insecta</taxon>
        <taxon>Pterygota</taxon>
        <taxon>Neoptera</taxon>
        <taxon>Endopterygota</taxon>
        <taxon>Diptera</taxon>
        <taxon>Nematocera</taxon>
        <taxon>Sciaroidea</taxon>
        <taxon>Sciaridae</taxon>
        <taxon>Pseudolycoriella</taxon>
    </lineage>
</organism>
<dbReference type="AlphaFoldDB" id="A0A9Q0MQW9"/>
<dbReference type="OrthoDB" id="8192746at2759"/>
<sequence length="703" mass="79252">MELFAKSRSSLQPGIMFAKYFSTVSLIYLLVSSSSGTPAKYARSYTPQTFVPANDINDLEEDHVKRALSDVTATIKEVQKLLETDPNLPRLTRGEIEELFENVTKEEYEKSLQKGDRDRAKHMRALMLVLPYNTNNNSDLQELYTRPPITRVINQETKTQKLQKIVVQPEDVDPSSPGKSATTYKPMLEIRSSTPRATTFHPKSEKVATLTGPIVMTTTTTSTPAPSVVSHLPNYIADRPPAPFKAQPQIRENVKDLLATIGLTQELVPTTTPKPEMTQELKDLLQSFGLLTNEEPPKHVGPIEPVYRNVESIQEQFEAIPSSLTRDESVFVDEFKPLPSRLPAQVRSNYRMNIGPEVTPYDYQSFKPLPIPEDVPINGDMEEFLRSFGLFDGNARGKKSMFMENEENPFYPSEILTATERPAYLKMDKMPEVSVDFLAPDLIGVLENIGVTTVKKSGEKSHDRGYVVYNENVSENNIRRSSENIHDEDQTVGIANGRSENVAMKMKKKQNITDEDFNKLKQLLETIKKLDKLNANLTDKEIESLNLNNFNLSESLLAQGPNILDNVEFDETKNEIKRQSEETTDSPNPLRFTLDLQATTEEYNEKGDFLNLTTASTTPTSTTIEEIKTSTSTEEPRRNGLEESFGSLDPVTEEPLPAPRRNGFYFLADWNSFLEVGEDPDKVIVRFDPKVGDPSRFLPVTVP</sequence>
<gene>
    <name evidence="2" type="ORF">Bhyg_14106</name>
</gene>
<reference evidence="2" key="1">
    <citation type="submission" date="2022-07" db="EMBL/GenBank/DDBJ databases">
        <authorList>
            <person name="Trinca V."/>
            <person name="Uliana J.V.C."/>
            <person name="Torres T.T."/>
            <person name="Ward R.J."/>
            <person name="Monesi N."/>
        </authorList>
    </citation>
    <scope>NUCLEOTIDE SEQUENCE</scope>
    <source>
        <strain evidence="2">HSMRA1968</strain>
        <tissue evidence="2">Whole embryos</tissue>
    </source>
</reference>